<keyword evidence="2" id="KW-1185">Reference proteome</keyword>
<protein>
    <submittedName>
        <fullName evidence="1">Uncharacterized protein</fullName>
    </submittedName>
</protein>
<evidence type="ECO:0000313" key="2">
    <source>
        <dbReference type="Proteomes" id="UP000092154"/>
    </source>
</evidence>
<accession>A0A1B7MTK1</accession>
<dbReference type="Proteomes" id="UP000092154">
    <property type="component" value="Unassembled WGS sequence"/>
</dbReference>
<proteinExistence type="predicted"/>
<gene>
    <name evidence="1" type="ORF">K503DRAFT_773009</name>
</gene>
<dbReference type="EMBL" id="KV448456">
    <property type="protein sequence ID" value="OAX35926.1"/>
    <property type="molecule type" value="Genomic_DNA"/>
</dbReference>
<dbReference type="AlphaFoldDB" id="A0A1B7MTK1"/>
<dbReference type="OrthoDB" id="10431088at2759"/>
<dbReference type="InParanoid" id="A0A1B7MTK1"/>
<reference evidence="1 2" key="1">
    <citation type="submission" date="2016-06" db="EMBL/GenBank/DDBJ databases">
        <title>Comparative genomics of the ectomycorrhizal sister species Rhizopogon vinicolor and Rhizopogon vesiculosus (Basidiomycota: Boletales) reveals a divergence of the mating type B locus.</title>
        <authorList>
            <consortium name="DOE Joint Genome Institute"/>
            <person name="Mujic A.B."/>
            <person name="Kuo A."/>
            <person name="Tritt A."/>
            <person name="Lipzen A."/>
            <person name="Chen C."/>
            <person name="Johnson J."/>
            <person name="Sharma A."/>
            <person name="Barry K."/>
            <person name="Grigoriev I.V."/>
            <person name="Spatafora J.W."/>
        </authorList>
    </citation>
    <scope>NUCLEOTIDE SEQUENCE [LARGE SCALE GENOMIC DNA]</scope>
    <source>
        <strain evidence="1 2">AM-OR11-026</strain>
    </source>
</reference>
<name>A0A1B7MTK1_9AGAM</name>
<sequence length="65" mass="7065">MGDKWHDRGVQPLLQLTHVNPAHGAAPSLDYSSICPLICTLQEYDTDAANQTSSTNKTVCDGKIH</sequence>
<organism evidence="1 2">
    <name type="scientific">Rhizopogon vinicolor AM-OR11-026</name>
    <dbReference type="NCBI Taxonomy" id="1314800"/>
    <lineage>
        <taxon>Eukaryota</taxon>
        <taxon>Fungi</taxon>
        <taxon>Dikarya</taxon>
        <taxon>Basidiomycota</taxon>
        <taxon>Agaricomycotina</taxon>
        <taxon>Agaricomycetes</taxon>
        <taxon>Agaricomycetidae</taxon>
        <taxon>Boletales</taxon>
        <taxon>Suillineae</taxon>
        <taxon>Rhizopogonaceae</taxon>
        <taxon>Rhizopogon</taxon>
    </lineage>
</organism>
<evidence type="ECO:0000313" key="1">
    <source>
        <dbReference type="EMBL" id="OAX35926.1"/>
    </source>
</evidence>